<dbReference type="PANTHER" id="PTHR45528:SF1">
    <property type="entry name" value="SENSOR HISTIDINE KINASE CPXA"/>
    <property type="match status" value="1"/>
</dbReference>
<dbReference type="OrthoDB" id="1109395at2"/>
<dbReference type="Pfam" id="PF00672">
    <property type="entry name" value="HAMP"/>
    <property type="match status" value="1"/>
</dbReference>
<comment type="catalytic activity">
    <reaction evidence="1">
        <text>ATP + protein L-histidine = ADP + protein N-phospho-L-histidine.</text>
        <dbReference type="EC" id="2.7.13.3"/>
    </reaction>
</comment>
<dbReference type="SMART" id="SM00065">
    <property type="entry name" value="GAF"/>
    <property type="match status" value="1"/>
</dbReference>
<feature type="region of interest" description="Disordered" evidence="13">
    <location>
        <begin position="543"/>
        <end position="574"/>
    </location>
</feature>
<comment type="subcellular location">
    <subcellularLocation>
        <location evidence="2">Cell membrane</location>
        <topology evidence="2">Multi-pass membrane protein</topology>
    </subcellularLocation>
</comment>
<dbReference type="STRING" id="927664.SAMN05421780_103135"/>
<dbReference type="Gene3D" id="6.10.340.10">
    <property type="match status" value="1"/>
</dbReference>
<keyword evidence="11 14" id="KW-0472">Membrane</keyword>
<dbReference type="PANTHER" id="PTHR45528">
    <property type="entry name" value="SENSOR HISTIDINE KINASE CPXA"/>
    <property type="match status" value="1"/>
</dbReference>
<keyword evidence="12" id="KW-0175">Coiled coil</keyword>
<keyword evidence="8" id="KW-0418">Kinase</keyword>
<dbReference type="InterPro" id="IPR003660">
    <property type="entry name" value="HAMP_dom"/>
</dbReference>
<evidence type="ECO:0000259" key="15">
    <source>
        <dbReference type="PROSITE" id="PS50885"/>
    </source>
</evidence>
<protein>
    <recommendedName>
        <fullName evidence="3">histidine kinase</fullName>
        <ecNumber evidence="3">2.7.13.3</ecNumber>
    </recommendedName>
</protein>
<evidence type="ECO:0000256" key="2">
    <source>
        <dbReference type="ARBA" id="ARBA00004651"/>
    </source>
</evidence>
<dbReference type="InterPro" id="IPR050398">
    <property type="entry name" value="HssS/ArlS-like"/>
</dbReference>
<keyword evidence="6" id="KW-0808">Transferase</keyword>
<keyword evidence="4" id="KW-1003">Cell membrane</keyword>
<dbReference type="RefSeq" id="WP_091509926.1">
    <property type="nucleotide sequence ID" value="NZ_FOLE01000003.1"/>
</dbReference>
<dbReference type="Pfam" id="PF13185">
    <property type="entry name" value="GAF_2"/>
    <property type="match status" value="1"/>
</dbReference>
<dbReference type="GO" id="GO:0000155">
    <property type="term" value="F:phosphorelay sensor kinase activity"/>
    <property type="evidence" value="ECO:0007669"/>
    <property type="project" value="TreeGrafter"/>
</dbReference>
<keyword evidence="14" id="KW-0812">Transmembrane</keyword>
<feature type="coiled-coil region" evidence="12">
    <location>
        <begin position="719"/>
        <end position="746"/>
    </location>
</feature>
<dbReference type="EMBL" id="FOLE01000003">
    <property type="protein sequence ID" value="SFC16588.1"/>
    <property type="molecule type" value="Genomic_DNA"/>
</dbReference>
<gene>
    <name evidence="16" type="ORF">SAMN05421780_103135</name>
</gene>
<dbReference type="SMART" id="SM00304">
    <property type="entry name" value="HAMP"/>
    <property type="match status" value="1"/>
</dbReference>
<keyword evidence="9" id="KW-0067">ATP-binding</keyword>
<dbReference type="Gene3D" id="3.30.450.40">
    <property type="match status" value="1"/>
</dbReference>
<keyword evidence="5" id="KW-0597">Phosphoprotein</keyword>
<evidence type="ECO:0000256" key="14">
    <source>
        <dbReference type="SAM" id="Phobius"/>
    </source>
</evidence>
<organism evidence="16 17">
    <name type="scientific">Flexibacter flexilis DSM 6793</name>
    <dbReference type="NCBI Taxonomy" id="927664"/>
    <lineage>
        <taxon>Bacteria</taxon>
        <taxon>Pseudomonadati</taxon>
        <taxon>Bacteroidota</taxon>
        <taxon>Cytophagia</taxon>
        <taxon>Cytophagales</taxon>
        <taxon>Flexibacteraceae</taxon>
        <taxon>Flexibacter</taxon>
    </lineage>
</organism>
<keyword evidence="7" id="KW-0547">Nucleotide-binding</keyword>
<name>A0A1I1H3A3_9BACT</name>
<dbReference type="PROSITE" id="PS51257">
    <property type="entry name" value="PROKAR_LIPOPROTEIN"/>
    <property type="match status" value="1"/>
</dbReference>
<evidence type="ECO:0000313" key="16">
    <source>
        <dbReference type="EMBL" id="SFC16588.1"/>
    </source>
</evidence>
<evidence type="ECO:0000256" key="11">
    <source>
        <dbReference type="ARBA" id="ARBA00023136"/>
    </source>
</evidence>
<evidence type="ECO:0000256" key="3">
    <source>
        <dbReference type="ARBA" id="ARBA00012438"/>
    </source>
</evidence>
<evidence type="ECO:0000256" key="9">
    <source>
        <dbReference type="ARBA" id="ARBA00022840"/>
    </source>
</evidence>
<evidence type="ECO:0000256" key="10">
    <source>
        <dbReference type="ARBA" id="ARBA00023012"/>
    </source>
</evidence>
<evidence type="ECO:0000256" key="4">
    <source>
        <dbReference type="ARBA" id="ARBA00022475"/>
    </source>
</evidence>
<dbReference type="EC" id="2.7.13.3" evidence="3"/>
<accession>A0A1I1H3A3</accession>
<keyword evidence="14" id="KW-1133">Transmembrane helix</keyword>
<dbReference type="GO" id="GO:0005524">
    <property type="term" value="F:ATP binding"/>
    <property type="evidence" value="ECO:0007669"/>
    <property type="project" value="UniProtKB-KW"/>
</dbReference>
<dbReference type="SUPFAM" id="SSF55781">
    <property type="entry name" value="GAF domain-like"/>
    <property type="match status" value="1"/>
</dbReference>
<dbReference type="GO" id="GO:0005886">
    <property type="term" value="C:plasma membrane"/>
    <property type="evidence" value="ECO:0007669"/>
    <property type="project" value="UniProtKB-SubCell"/>
</dbReference>
<evidence type="ECO:0000256" key="13">
    <source>
        <dbReference type="SAM" id="MobiDB-lite"/>
    </source>
</evidence>
<sequence>MKKRFSNFSIRQNILLLFSGLLLGCLVYFFITRHYFNVLAERELQLDVISFNRSLVQKMLLDAEQITQQKPDAKENLRTAINEYQKRLNITSHGGRDLRITNGIRLHPSENQDKKLLQELESQWKPYKAELEVLLREPLQIDSSYEVETEVEIPVSDSVQTDSAAMPQYTTVTKTEVASIPNPAVRNAMKTIVSQSPELFKRTNNVANFFFREFEESETEFEYILILVVSLSAGSVIFAYRFLQKQLLQPLTLIEEAADQISKGNLNSTIEYSAQNEIGKVSLAINNLAANLRNAAEFVKKIGDGNLDTRLSEEKENNLRENSLSGALVAMREQMKTVAENERQRNWTTEGLAKFVDIFRHNTENLNEFSFNIISNIIHYVKANQGGIFLVNDDNEQDKHLQLMASYAFGRQKHNEQRIEFGEGLTGQCYLEKQSIFITEIPEEFVRITSGLGGGNPRCLLFVPLKLEDKVLGVIELASFQVLKPFEIAFLEKLAENIASTLASVKINQHTKRLLEESQEMTEHMRAQEEEMRQNVEELEATQEEMARKESELRRLFEDSQRAEEESKRKNEEMQENIEAMRAAQLDMSRLSKLYNEKEQQFNSLTSRIPVVLISLKYTPETRQTTVSFISAPAKTLLGIDIKTFTEKPYDNIWAALGIDAEAHKELDNDYLAAKPQGLHLIAYGHNLQNQQPHTLKLDWAPSILRDDTVLWNGVISPIDELWAEKQAQEEKIKALEAEIKKLKGE</sequence>
<feature type="transmembrane region" description="Helical" evidence="14">
    <location>
        <begin position="12"/>
        <end position="31"/>
    </location>
</feature>
<evidence type="ECO:0000256" key="8">
    <source>
        <dbReference type="ARBA" id="ARBA00022777"/>
    </source>
</evidence>
<evidence type="ECO:0000256" key="6">
    <source>
        <dbReference type="ARBA" id="ARBA00022679"/>
    </source>
</evidence>
<reference evidence="16 17" key="1">
    <citation type="submission" date="2016-10" db="EMBL/GenBank/DDBJ databases">
        <authorList>
            <person name="de Groot N.N."/>
        </authorList>
    </citation>
    <scope>NUCLEOTIDE SEQUENCE [LARGE SCALE GENOMIC DNA]</scope>
    <source>
        <strain evidence="16 17">DSM 6793</strain>
    </source>
</reference>
<evidence type="ECO:0000256" key="12">
    <source>
        <dbReference type="SAM" id="Coils"/>
    </source>
</evidence>
<dbReference type="AlphaFoldDB" id="A0A1I1H3A3"/>
<dbReference type="PROSITE" id="PS50885">
    <property type="entry name" value="HAMP"/>
    <property type="match status" value="1"/>
</dbReference>
<dbReference type="SUPFAM" id="SSF158472">
    <property type="entry name" value="HAMP domain-like"/>
    <property type="match status" value="1"/>
</dbReference>
<feature type="compositionally biased region" description="Basic and acidic residues" evidence="13">
    <location>
        <begin position="545"/>
        <end position="573"/>
    </location>
</feature>
<keyword evidence="17" id="KW-1185">Reference proteome</keyword>
<dbReference type="InterPro" id="IPR003018">
    <property type="entry name" value="GAF"/>
</dbReference>
<evidence type="ECO:0000256" key="1">
    <source>
        <dbReference type="ARBA" id="ARBA00000085"/>
    </source>
</evidence>
<dbReference type="Proteomes" id="UP000199514">
    <property type="component" value="Unassembled WGS sequence"/>
</dbReference>
<evidence type="ECO:0000256" key="5">
    <source>
        <dbReference type="ARBA" id="ARBA00022553"/>
    </source>
</evidence>
<evidence type="ECO:0000256" key="7">
    <source>
        <dbReference type="ARBA" id="ARBA00022741"/>
    </source>
</evidence>
<dbReference type="InterPro" id="IPR029016">
    <property type="entry name" value="GAF-like_dom_sf"/>
</dbReference>
<keyword evidence="10" id="KW-0902">Two-component regulatory system</keyword>
<feature type="domain" description="HAMP" evidence="15">
    <location>
        <begin position="245"/>
        <end position="297"/>
    </location>
</feature>
<dbReference type="CDD" id="cd06225">
    <property type="entry name" value="HAMP"/>
    <property type="match status" value="1"/>
</dbReference>
<proteinExistence type="predicted"/>
<evidence type="ECO:0000313" key="17">
    <source>
        <dbReference type="Proteomes" id="UP000199514"/>
    </source>
</evidence>